<evidence type="ECO:0000313" key="3">
    <source>
        <dbReference type="Proteomes" id="UP000011976"/>
    </source>
</evidence>
<organism evidence="2 3">
    <name type="scientific">Pseudozyma antarctica (strain T-34)</name>
    <name type="common">Yeast</name>
    <name type="synonym">Candida antarctica</name>
    <dbReference type="NCBI Taxonomy" id="1151754"/>
    <lineage>
        <taxon>Eukaryota</taxon>
        <taxon>Fungi</taxon>
        <taxon>Dikarya</taxon>
        <taxon>Basidiomycota</taxon>
        <taxon>Ustilaginomycotina</taxon>
        <taxon>Ustilaginomycetes</taxon>
        <taxon>Ustilaginales</taxon>
        <taxon>Ustilaginaceae</taxon>
        <taxon>Moesziomyces</taxon>
    </lineage>
</organism>
<feature type="chain" id="PRO_5004100113" evidence="1">
    <location>
        <begin position="22"/>
        <end position="147"/>
    </location>
</feature>
<dbReference type="GO" id="GO:0004386">
    <property type="term" value="F:helicase activity"/>
    <property type="evidence" value="ECO:0007669"/>
    <property type="project" value="UniProtKB-KW"/>
</dbReference>
<protein>
    <submittedName>
        <fullName evidence="2">Chromodomain-helicase DNA-binding protein</fullName>
    </submittedName>
</protein>
<sequence>MFSKTASLAIVALLSLSGAMATSPFGPPSTAGIANDDAQYAKYCNAGSPVPNQAYACFHWGGDDIRESMLEPDNAHGYMTSDGKNFVLIWDGKTQSFAFDDNSFIFTLGQNNCLNVARTSLISGTAQHTGPTQNFFACPNSGVMSIS</sequence>
<name>M9LYX2_PSEA3</name>
<keyword evidence="2" id="KW-0067">ATP-binding</keyword>
<gene>
    <name evidence="2" type="ORF">PANT_7d00086</name>
</gene>
<keyword evidence="2" id="KW-0347">Helicase</keyword>
<dbReference type="AlphaFoldDB" id="M9LYX2"/>
<dbReference type="EMBL" id="DF196773">
    <property type="protein sequence ID" value="GAC72415.1"/>
    <property type="molecule type" value="Genomic_DNA"/>
</dbReference>
<proteinExistence type="predicted"/>
<reference evidence="3" key="1">
    <citation type="journal article" date="2013" name="Genome Announc.">
        <title>Genome sequence of the basidiomycetous yeast Pseudozyma antarctica T-34, a producer of the glycolipid biosurfactants mannosylerythritol lipids.</title>
        <authorList>
            <person name="Morita T."/>
            <person name="Koike H."/>
            <person name="Koyama Y."/>
            <person name="Hagiwara H."/>
            <person name="Ito E."/>
            <person name="Fukuoka T."/>
            <person name="Imura T."/>
            <person name="Machida M."/>
            <person name="Kitamoto D."/>
        </authorList>
    </citation>
    <scope>NUCLEOTIDE SEQUENCE [LARGE SCALE GENOMIC DNA]</scope>
    <source>
        <strain evidence="3">T-34</strain>
    </source>
</reference>
<dbReference type="OrthoDB" id="10362021at2759"/>
<keyword evidence="2" id="KW-0547">Nucleotide-binding</keyword>
<evidence type="ECO:0000313" key="2">
    <source>
        <dbReference type="EMBL" id="GAC72415.1"/>
    </source>
</evidence>
<dbReference type="Proteomes" id="UP000011976">
    <property type="component" value="Unassembled WGS sequence"/>
</dbReference>
<keyword evidence="1" id="KW-0732">Signal</keyword>
<keyword evidence="2" id="KW-0238">DNA-binding</keyword>
<dbReference type="GO" id="GO:0003677">
    <property type="term" value="F:DNA binding"/>
    <property type="evidence" value="ECO:0007669"/>
    <property type="project" value="UniProtKB-KW"/>
</dbReference>
<feature type="signal peptide" evidence="1">
    <location>
        <begin position="1"/>
        <end position="21"/>
    </location>
</feature>
<evidence type="ECO:0000256" key="1">
    <source>
        <dbReference type="SAM" id="SignalP"/>
    </source>
</evidence>
<keyword evidence="2" id="KW-0378">Hydrolase</keyword>
<accession>M9LYX2</accession>